<dbReference type="GO" id="GO:0032259">
    <property type="term" value="P:methylation"/>
    <property type="evidence" value="ECO:0007669"/>
    <property type="project" value="UniProtKB-KW"/>
</dbReference>
<dbReference type="Pfam" id="PF13649">
    <property type="entry name" value="Methyltransf_25"/>
    <property type="match status" value="1"/>
</dbReference>
<evidence type="ECO:0000313" key="2">
    <source>
        <dbReference type="EMBL" id="MBW7452498.1"/>
    </source>
</evidence>
<feature type="domain" description="Methyltransferase" evidence="1">
    <location>
        <begin position="46"/>
        <end position="140"/>
    </location>
</feature>
<accession>A0ABS7BV33</accession>
<dbReference type="PANTHER" id="PTHR43464">
    <property type="entry name" value="METHYLTRANSFERASE"/>
    <property type="match status" value="1"/>
</dbReference>
<gene>
    <name evidence="2" type="ORF">K0U00_00395</name>
</gene>
<keyword evidence="2" id="KW-0489">Methyltransferase</keyword>
<comment type="caution">
    <text evidence="2">The sequence shown here is derived from an EMBL/GenBank/DDBJ whole genome shotgun (WGS) entry which is preliminary data.</text>
</comment>
<dbReference type="EMBL" id="JAHZIK010000003">
    <property type="protein sequence ID" value="MBW7452498.1"/>
    <property type="molecule type" value="Genomic_DNA"/>
</dbReference>
<evidence type="ECO:0000313" key="3">
    <source>
        <dbReference type="Proteomes" id="UP001519887"/>
    </source>
</evidence>
<dbReference type="Proteomes" id="UP001519887">
    <property type="component" value="Unassembled WGS sequence"/>
</dbReference>
<proteinExistence type="predicted"/>
<name>A0ABS7BV33_9BACL</name>
<dbReference type="GO" id="GO:0008168">
    <property type="term" value="F:methyltransferase activity"/>
    <property type="evidence" value="ECO:0007669"/>
    <property type="project" value="UniProtKB-KW"/>
</dbReference>
<dbReference type="SUPFAM" id="SSF53335">
    <property type="entry name" value="S-adenosyl-L-methionine-dependent methyltransferases"/>
    <property type="match status" value="1"/>
</dbReference>
<reference evidence="2 3" key="1">
    <citation type="submission" date="2021-07" db="EMBL/GenBank/DDBJ databases">
        <title>Paenibacillus radiodurans sp. nov., isolated from the southeastern edge of Tengger Desert.</title>
        <authorList>
            <person name="Zhang G."/>
        </authorList>
    </citation>
    <scope>NUCLEOTIDE SEQUENCE [LARGE SCALE GENOMIC DNA]</scope>
    <source>
        <strain evidence="2 3">CCM 7311</strain>
    </source>
</reference>
<keyword evidence="2" id="KW-0808">Transferase</keyword>
<dbReference type="InterPro" id="IPR041698">
    <property type="entry name" value="Methyltransf_25"/>
</dbReference>
<sequence>MVDPRQKNISIWEDIYNSHESNLSYPDENLVRISHRLFQKETHAKILDYGFGSGSNLIHLAQKGFELHGVEISETAIRNLKDKLSKMDMPAHLHSIRDKKIPYEDQFFDVVVAWQVLYYNDWSSLEMAIKEIDRILRPGGIFLGTMGAIGDFSHRHSNPLGDSIFESTVPGQEGAIVMIVEQDQLYRCFKNKNITIGKFGFEYDDRQSHHWVISYVKE</sequence>
<organism evidence="2 3">
    <name type="scientific">Paenibacillus sepulcri</name>
    <dbReference type="NCBI Taxonomy" id="359917"/>
    <lineage>
        <taxon>Bacteria</taxon>
        <taxon>Bacillati</taxon>
        <taxon>Bacillota</taxon>
        <taxon>Bacilli</taxon>
        <taxon>Bacillales</taxon>
        <taxon>Paenibacillaceae</taxon>
        <taxon>Paenibacillus</taxon>
    </lineage>
</organism>
<dbReference type="Gene3D" id="3.40.50.150">
    <property type="entry name" value="Vaccinia Virus protein VP39"/>
    <property type="match status" value="1"/>
</dbReference>
<dbReference type="InterPro" id="IPR029063">
    <property type="entry name" value="SAM-dependent_MTases_sf"/>
</dbReference>
<evidence type="ECO:0000259" key="1">
    <source>
        <dbReference type="Pfam" id="PF13649"/>
    </source>
</evidence>
<dbReference type="RefSeq" id="WP_210038993.1">
    <property type="nucleotide sequence ID" value="NZ_JBHLVU010000043.1"/>
</dbReference>
<keyword evidence="3" id="KW-1185">Reference proteome</keyword>
<dbReference type="CDD" id="cd02440">
    <property type="entry name" value="AdoMet_MTases"/>
    <property type="match status" value="1"/>
</dbReference>
<protein>
    <submittedName>
        <fullName evidence="2">Class I SAM-dependent methyltransferase</fullName>
    </submittedName>
</protein>